<sequence>MRSPIPRAPRPGSGSAGAPGYLWVLVGLLVAIELVLTAAEAGLVGQPGLRVGAFMLGAFWPPLLVPGAEGLYPGQRFVMFLSHAFLHGSLGHVAMNGVILLALGKALGERAGAVRTLALFALSAIAGAAAFALLSSASGPMIGASGAAFGFFGLWNAWDFTARLRAGLPLRPVLATVAGLVLINVALWLFLGGGLAWQAHLGGYLTGWAAAFTFARLSPRAAV</sequence>
<evidence type="ECO:0000259" key="8">
    <source>
        <dbReference type="Pfam" id="PF01694"/>
    </source>
</evidence>
<feature type="transmembrane region" description="Helical" evidence="7">
    <location>
        <begin position="197"/>
        <end position="217"/>
    </location>
</feature>
<gene>
    <name evidence="9" type="ORF">SAMN05878503_11083</name>
</gene>
<dbReference type="InterPro" id="IPR022764">
    <property type="entry name" value="Peptidase_S54_rhomboid_dom"/>
</dbReference>
<dbReference type="PANTHER" id="PTHR43731:SF14">
    <property type="entry name" value="PRESENILIN-ASSOCIATED RHOMBOID-LIKE PROTEIN, MITOCHONDRIAL"/>
    <property type="match status" value="1"/>
</dbReference>
<comment type="subcellular location">
    <subcellularLocation>
        <location evidence="1">Membrane</location>
        <topology evidence="1">Multi-pass membrane protein</topology>
    </subcellularLocation>
</comment>
<protein>
    <submittedName>
        <fullName evidence="9">Rhomboid family protein</fullName>
    </submittedName>
</protein>
<dbReference type="AlphaFoldDB" id="A0A285CVY7"/>
<accession>A0A285CVY7</accession>
<dbReference type="SUPFAM" id="SSF144091">
    <property type="entry name" value="Rhomboid-like"/>
    <property type="match status" value="1"/>
</dbReference>
<feature type="transmembrane region" description="Helical" evidence="7">
    <location>
        <begin position="170"/>
        <end position="191"/>
    </location>
</feature>
<evidence type="ECO:0000256" key="7">
    <source>
        <dbReference type="SAM" id="Phobius"/>
    </source>
</evidence>
<dbReference type="Gene3D" id="1.20.1540.10">
    <property type="entry name" value="Rhomboid-like"/>
    <property type="match status" value="1"/>
</dbReference>
<dbReference type="Pfam" id="PF01694">
    <property type="entry name" value="Rhomboid"/>
    <property type="match status" value="1"/>
</dbReference>
<feature type="domain" description="Peptidase S54 rhomboid" evidence="8">
    <location>
        <begin position="77"/>
        <end position="215"/>
    </location>
</feature>
<dbReference type="OrthoDB" id="9797190at2"/>
<organism evidence="9 10">
    <name type="scientific">Cereibacter ovatus</name>
    <dbReference type="NCBI Taxonomy" id="439529"/>
    <lineage>
        <taxon>Bacteria</taxon>
        <taxon>Pseudomonadati</taxon>
        <taxon>Pseudomonadota</taxon>
        <taxon>Alphaproteobacteria</taxon>
        <taxon>Rhodobacterales</taxon>
        <taxon>Paracoccaceae</taxon>
        <taxon>Cereibacter</taxon>
    </lineage>
</organism>
<comment type="similarity">
    <text evidence="2">Belongs to the peptidase S54 family.</text>
</comment>
<evidence type="ECO:0000256" key="2">
    <source>
        <dbReference type="ARBA" id="ARBA00009045"/>
    </source>
</evidence>
<dbReference type="GO" id="GO:0016020">
    <property type="term" value="C:membrane"/>
    <property type="evidence" value="ECO:0007669"/>
    <property type="project" value="UniProtKB-SubCell"/>
</dbReference>
<feature type="transmembrane region" description="Helical" evidence="7">
    <location>
        <begin position="51"/>
        <end position="72"/>
    </location>
</feature>
<dbReference type="InterPro" id="IPR035952">
    <property type="entry name" value="Rhomboid-like_sf"/>
</dbReference>
<keyword evidence="10" id="KW-1185">Reference proteome</keyword>
<keyword evidence="5 7" id="KW-1133">Transmembrane helix</keyword>
<dbReference type="InterPro" id="IPR050925">
    <property type="entry name" value="Rhomboid_protease_S54"/>
</dbReference>
<name>A0A285CVY7_9RHOB</name>
<dbReference type="Proteomes" id="UP000219467">
    <property type="component" value="Unassembled WGS sequence"/>
</dbReference>
<reference evidence="10" key="1">
    <citation type="submission" date="2017-08" db="EMBL/GenBank/DDBJ databases">
        <authorList>
            <person name="Varghese N."/>
            <person name="Submissions S."/>
        </authorList>
    </citation>
    <scope>NUCLEOTIDE SEQUENCE [LARGE SCALE GENOMIC DNA]</scope>
    <source>
        <strain evidence="10">JA234</strain>
    </source>
</reference>
<dbReference type="EMBL" id="OAOQ01000010">
    <property type="protein sequence ID" value="SNX71704.1"/>
    <property type="molecule type" value="Genomic_DNA"/>
</dbReference>
<evidence type="ECO:0000256" key="4">
    <source>
        <dbReference type="ARBA" id="ARBA00022801"/>
    </source>
</evidence>
<dbReference type="PANTHER" id="PTHR43731">
    <property type="entry name" value="RHOMBOID PROTEASE"/>
    <property type="match status" value="1"/>
</dbReference>
<dbReference type="GO" id="GO:0004252">
    <property type="term" value="F:serine-type endopeptidase activity"/>
    <property type="evidence" value="ECO:0007669"/>
    <property type="project" value="InterPro"/>
</dbReference>
<feature type="transmembrane region" description="Helical" evidence="7">
    <location>
        <begin position="84"/>
        <end position="104"/>
    </location>
</feature>
<evidence type="ECO:0000313" key="10">
    <source>
        <dbReference type="Proteomes" id="UP000219467"/>
    </source>
</evidence>
<evidence type="ECO:0000256" key="1">
    <source>
        <dbReference type="ARBA" id="ARBA00004141"/>
    </source>
</evidence>
<keyword evidence="6 7" id="KW-0472">Membrane</keyword>
<feature type="transmembrane region" description="Helical" evidence="7">
    <location>
        <begin position="20"/>
        <end position="39"/>
    </location>
</feature>
<evidence type="ECO:0000256" key="3">
    <source>
        <dbReference type="ARBA" id="ARBA00022692"/>
    </source>
</evidence>
<keyword evidence="3 7" id="KW-0812">Transmembrane</keyword>
<evidence type="ECO:0000256" key="5">
    <source>
        <dbReference type="ARBA" id="ARBA00022989"/>
    </source>
</evidence>
<evidence type="ECO:0000256" key="6">
    <source>
        <dbReference type="ARBA" id="ARBA00023136"/>
    </source>
</evidence>
<keyword evidence="4" id="KW-0378">Hydrolase</keyword>
<proteinExistence type="inferred from homology"/>
<feature type="transmembrane region" description="Helical" evidence="7">
    <location>
        <begin position="140"/>
        <end position="158"/>
    </location>
</feature>
<feature type="transmembrane region" description="Helical" evidence="7">
    <location>
        <begin position="116"/>
        <end position="134"/>
    </location>
</feature>
<evidence type="ECO:0000313" key="9">
    <source>
        <dbReference type="EMBL" id="SNX71704.1"/>
    </source>
</evidence>